<comment type="function">
    <text evidence="4">Required for resistance to DNA-damaging agents.</text>
</comment>
<reference evidence="7" key="2">
    <citation type="submission" date="2023-07" db="EMBL/GenBank/DDBJ databases">
        <title>Shewanella mangrovi sp. nov., an acetaldehyde- degrading bacterium isolated from mangrove sediment.</title>
        <authorList>
            <person name="Liu Y."/>
        </authorList>
    </citation>
    <scope>NUCLEOTIDE SEQUENCE [LARGE SCALE GENOMIC DNA]</scope>
    <source>
        <strain evidence="7">C32</strain>
    </source>
</reference>
<evidence type="ECO:0000313" key="7">
    <source>
        <dbReference type="Proteomes" id="UP001201549"/>
    </source>
</evidence>
<comment type="caution">
    <text evidence="6">The sequence shown here is derived from an EMBL/GenBank/DDBJ whole genome shotgun (WGS) entry which is preliminary data.</text>
</comment>
<evidence type="ECO:0000259" key="5">
    <source>
        <dbReference type="Pfam" id="PF00582"/>
    </source>
</evidence>
<dbReference type="PANTHER" id="PTHR47892:SF1">
    <property type="entry name" value="UNIVERSAL STRESS PROTEIN E"/>
    <property type="match status" value="1"/>
</dbReference>
<name>A0ABT2FQG3_9GAMM</name>
<evidence type="ECO:0000256" key="2">
    <source>
        <dbReference type="ARBA" id="ARBA00008791"/>
    </source>
</evidence>
<dbReference type="Gene3D" id="3.40.50.12370">
    <property type="match status" value="1"/>
</dbReference>
<protein>
    <submittedName>
        <fullName evidence="6">Universal stress protein</fullName>
    </submittedName>
</protein>
<comment type="subcellular location">
    <subcellularLocation>
        <location evidence="1">Cytoplasm</location>
    </subcellularLocation>
</comment>
<gene>
    <name evidence="6" type="ORF">L9G74_19160</name>
</gene>
<keyword evidence="3" id="KW-0963">Cytoplasm</keyword>
<dbReference type="Proteomes" id="UP001201549">
    <property type="component" value="Unassembled WGS sequence"/>
</dbReference>
<evidence type="ECO:0000256" key="1">
    <source>
        <dbReference type="ARBA" id="ARBA00004496"/>
    </source>
</evidence>
<evidence type="ECO:0000313" key="6">
    <source>
        <dbReference type="EMBL" id="MCS4558560.1"/>
    </source>
</evidence>
<keyword evidence="7" id="KW-1185">Reference proteome</keyword>
<dbReference type="PANTHER" id="PTHR47892">
    <property type="entry name" value="UNIVERSAL STRESS PROTEIN E"/>
    <property type="match status" value="1"/>
</dbReference>
<dbReference type="Pfam" id="PF00582">
    <property type="entry name" value="Usp"/>
    <property type="match status" value="1"/>
</dbReference>
<reference evidence="6 7" key="1">
    <citation type="submission" date="2022-02" db="EMBL/GenBank/DDBJ databases">
        <authorList>
            <person name="Zhuang L."/>
        </authorList>
    </citation>
    <scope>NUCLEOTIDE SEQUENCE [LARGE SCALE GENOMIC DNA]</scope>
    <source>
        <strain evidence="6 7">C32</strain>
    </source>
</reference>
<dbReference type="RefSeq" id="WP_238898378.1">
    <property type="nucleotide sequence ID" value="NZ_JAKOGG010000023.1"/>
</dbReference>
<accession>A0ABT2FQG3</accession>
<comment type="similarity">
    <text evidence="2">Belongs to the universal stress protein A family.</text>
</comment>
<sequence>MSKLFIIEPQEAAQVDVIAKGVELARQLALAPEVFAYCYEYIPDNPVLFGDAPQQIVKHKRQELTAQLAAHELADVPVNVVWHKHMCEHVAEHSAANGFSMVVKGIYASNNLCPSDWHLLRSSKVPVMLLTEQPLQRGNTVLMALDLDTLKPEKLALNQKVSQYAAQLAEISGATLHLAFIVRAPRLLRDLAVINSHELVKEAYQRHQEALNDIGLPPEQVHFICGDPAQCIYQLSCSLKSQYVVLGANQRQGIAGFVLGNTAEQILQNIRSDVLVIPKGAVDAC</sequence>
<dbReference type="EMBL" id="JAKOGG010000023">
    <property type="protein sequence ID" value="MCS4558560.1"/>
    <property type="molecule type" value="Genomic_DNA"/>
</dbReference>
<proteinExistence type="inferred from homology"/>
<feature type="domain" description="UspA" evidence="5">
    <location>
        <begin position="159"/>
        <end position="278"/>
    </location>
</feature>
<dbReference type="InterPro" id="IPR006016">
    <property type="entry name" value="UspA"/>
</dbReference>
<evidence type="ECO:0000256" key="3">
    <source>
        <dbReference type="ARBA" id="ARBA00022490"/>
    </source>
</evidence>
<evidence type="ECO:0000256" key="4">
    <source>
        <dbReference type="ARBA" id="ARBA00037131"/>
    </source>
</evidence>
<organism evidence="6 7">
    <name type="scientific">Shewanella electrica</name>
    <dbReference type="NCBI Taxonomy" id="515560"/>
    <lineage>
        <taxon>Bacteria</taxon>
        <taxon>Pseudomonadati</taxon>
        <taxon>Pseudomonadota</taxon>
        <taxon>Gammaproteobacteria</taxon>
        <taxon>Alteromonadales</taxon>
        <taxon>Shewanellaceae</taxon>
        <taxon>Shewanella</taxon>
    </lineage>
</organism>
<dbReference type="SUPFAM" id="SSF52402">
    <property type="entry name" value="Adenine nucleotide alpha hydrolases-like"/>
    <property type="match status" value="2"/>
</dbReference>